<evidence type="ECO:0000313" key="2">
    <source>
        <dbReference type="EMBL" id="ORY08066.1"/>
    </source>
</evidence>
<dbReference type="Proteomes" id="UP000193144">
    <property type="component" value="Unassembled WGS sequence"/>
</dbReference>
<dbReference type="EMBL" id="MCFA01000104">
    <property type="protein sequence ID" value="ORY08066.1"/>
    <property type="molecule type" value="Genomic_DNA"/>
</dbReference>
<keyword evidence="3" id="KW-1185">Reference proteome</keyword>
<reference evidence="2 3" key="1">
    <citation type="submission" date="2016-07" db="EMBL/GenBank/DDBJ databases">
        <title>Pervasive Adenine N6-methylation of Active Genes in Fungi.</title>
        <authorList>
            <consortium name="DOE Joint Genome Institute"/>
            <person name="Mondo S.J."/>
            <person name="Dannebaum R.O."/>
            <person name="Kuo R.C."/>
            <person name="Labutti K."/>
            <person name="Haridas S."/>
            <person name="Kuo A."/>
            <person name="Salamov A."/>
            <person name="Ahrendt S.R."/>
            <person name="Lipzen A."/>
            <person name="Sullivan W."/>
            <person name="Andreopoulos W.B."/>
            <person name="Clum A."/>
            <person name="Lindquist E."/>
            <person name="Daum C."/>
            <person name="Ramamoorthy G.K."/>
            <person name="Gryganskyi A."/>
            <person name="Culley D."/>
            <person name="Magnuson J.K."/>
            <person name="James T.Y."/>
            <person name="O'Malley M.A."/>
            <person name="Stajich J.E."/>
            <person name="Spatafora J.W."/>
            <person name="Visel A."/>
            <person name="Grigoriev I.V."/>
        </authorList>
    </citation>
    <scope>NUCLEOTIDE SEQUENCE [LARGE SCALE GENOMIC DNA]</scope>
    <source>
        <strain evidence="2 3">CBS 115471</strain>
    </source>
</reference>
<protein>
    <submittedName>
        <fullName evidence="2">Uncharacterized protein</fullName>
    </submittedName>
</protein>
<keyword evidence="1" id="KW-1133">Transmembrane helix</keyword>
<dbReference type="AlphaFoldDB" id="A0A1Y1ZCX8"/>
<sequence length="149" mass="16861">MHNIFQDGCGNSEPKVLRITSWDESTALVQEQILLFHGLDILIDREYDMTVQGGFQPAKQSLHLLLPFLMIVSLGAFAFYPNFFSNGTYGADSVANYESISSIIDAEYNSKTGNFEYVLEKRLTNWYRRSTLYGAVQAFTDAYTQISTT</sequence>
<organism evidence="2 3">
    <name type="scientific">Clohesyomyces aquaticus</name>
    <dbReference type="NCBI Taxonomy" id="1231657"/>
    <lineage>
        <taxon>Eukaryota</taxon>
        <taxon>Fungi</taxon>
        <taxon>Dikarya</taxon>
        <taxon>Ascomycota</taxon>
        <taxon>Pezizomycotina</taxon>
        <taxon>Dothideomycetes</taxon>
        <taxon>Pleosporomycetidae</taxon>
        <taxon>Pleosporales</taxon>
        <taxon>Lindgomycetaceae</taxon>
        <taxon>Clohesyomyces</taxon>
    </lineage>
</organism>
<evidence type="ECO:0000313" key="3">
    <source>
        <dbReference type="Proteomes" id="UP000193144"/>
    </source>
</evidence>
<gene>
    <name evidence="2" type="ORF">BCR34DRAFT_570183</name>
</gene>
<keyword evidence="1" id="KW-0472">Membrane</keyword>
<proteinExistence type="predicted"/>
<name>A0A1Y1ZCX8_9PLEO</name>
<keyword evidence="1" id="KW-0812">Transmembrane</keyword>
<accession>A0A1Y1ZCX8</accession>
<dbReference type="OrthoDB" id="407298at2759"/>
<feature type="transmembrane region" description="Helical" evidence="1">
    <location>
        <begin position="62"/>
        <end position="80"/>
    </location>
</feature>
<evidence type="ECO:0000256" key="1">
    <source>
        <dbReference type="SAM" id="Phobius"/>
    </source>
</evidence>
<comment type="caution">
    <text evidence="2">The sequence shown here is derived from an EMBL/GenBank/DDBJ whole genome shotgun (WGS) entry which is preliminary data.</text>
</comment>